<dbReference type="Gene3D" id="3.40.50.410">
    <property type="entry name" value="von Willebrand factor, type A domain"/>
    <property type="match status" value="1"/>
</dbReference>
<dbReference type="Proteomes" id="UP000193564">
    <property type="component" value="Unassembled WGS sequence"/>
</dbReference>
<dbReference type="InterPro" id="IPR002035">
    <property type="entry name" value="VWF_A"/>
</dbReference>
<dbReference type="EMBL" id="AP022605">
    <property type="protein sequence ID" value="BBZ07910.1"/>
    <property type="molecule type" value="Genomic_DNA"/>
</dbReference>
<evidence type="ECO:0000313" key="5">
    <source>
        <dbReference type="EMBL" id="ORV35642.1"/>
    </source>
</evidence>
<name>A0A1X1SXA1_9MYCO</name>
<reference evidence="4 7" key="2">
    <citation type="journal article" date="2019" name="Emerg. Microbes Infect.">
        <title>Comprehensive subspecies identification of 175 nontuberculous mycobacteria species based on 7547 genomic profiles.</title>
        <authorList>
            <person name="Matsumoto Y."/>
            <person name="Kinjo T."/>
            <person name="Motooka D."/>
            <person name="Nabeya D."/>
            <person name="Jung N."/>
            <person name="Uechi K."/>
            <person name="Horii T."/>
            <person name="Iida T."/>
            <person name="Fujita J."/>
            <person name="Nakamura S."/>
        </authorList>
    </citation>
    <scope>NUCLEOTIDE SEQUENCE [LARGE SCALE GENOMIC DNA]</scope>
    <source>
        <strain evidence="4 7">JCM 12405</strain>
    </source>
</reference>
<dbReference type="AlphaFoldDB" id="A0A1X1SXA1"/>
<dbReference type="SUPFAM" id="SSF53300">
    <property type="entry name" value="vWA-like"/>
    <property type="match status" value="1"/>
</dbReference>
<keyword evidence="2" id="KW-0812">Transmembrane</keyword>
<feature type="domain" description="VWFA" evidence="3">
    <location>
        <begin position="505"/>
        <end position="692"/>
    </location>
</feature>
<accession>A0A1X1SXA1</accession>
<sequence>MGRHSIPDPEDSDDEAGVPDDGIDDGGNGPDPGPSGRHSGEFPAQPWAAGEPHEGTHGTADGDYDGGHYDGDYGDGDYDDGDYDADAYGGDRPVAADPPPSTGPTGAAHSGDWDGGEWTGSHRAVTPGRRGISLGVIAALVTVVVVVGAVIVWRFFGDALSERSDAASARCVDGNLDVAVLADPSIADTIRGLADQYNENAAPVGDRCVEVGVRPAGSEQVIAGFGDTWPADLGERPALWIPASGVSAARLEAATGQKTVSDSRTLVSTPVVLAVRPELEAALGQQNWGTLPALQTNPTALDGLGLPGWGSLKLALPRSGNADASYLAAEAVAAAATPDGAPVTEGISAVTTLAAAAPELPDDTADTAMAALLGSDDPAEAPVHAVAMTEQQVVARAASVPDAKSTLASWLPPGPVATADYPTVLLAGDWLEREQVSAASQFARFMREPDQMSQLTKAGFRTQGGTPPPSEVTDFPNLAAPLSVGDGAARAKLAEALPSPAQAATTTIMLDLSMPAQEGGNTRLGNVVNALIPRVEALPPTTALGLWTFDATAGNSQVNTGPLSEPVGGQPRSAALTATLDTLSSTSGGAVSFTTLRLVYNDALANFRTGQPNSVLVITQGPHTDQTLGSAGLEAFIRGAFDPARPVAVNVIDFGDDSDRATWENVARTTGGQYQNLATSDTPELAAAITTLLR</sequence>
<keyword evidence="2" id="KW-0472">Membrane</keyword>
<reference evidence="4" key="3">
    <citation type="submission" date="2020-02" db="EMBL/GenBank/DDBJ databases">
        <authorList>
            <person name="Matsumoto Y."/>
            <person name="Motooka D."/>
            <person name="Nakamura S."/>
        </authorList>
    </citation>
    <scope>NUCLEOTIDE SEQUENCE</scope>
    <source>
        <strain evidence="4">JCM 12405</strain>
    </source>
</reference>
<reference evidence="5 6" key="1">
    <citation type="submission" date="2016-01" db="EMBL/GenBank/DDBJ databases">
        <title>The new phylogeny of the genus Mycobacterium.</title>
        <authorList>
            <person name="Tarcisio F."/>
            <person name="Conor M."/>
            <person name="Antonella G."/>
            <person name="Elisabetta G."/>
            <person name="Giulia F.S."/>
            <person name="Sara T."/>
            <person name="Anna F."/>
            <person name="Clotilde B."/>
            <person name="Roberto B."/>
            <person name="Veronica D.S."/>
            <person name="Fabio R."/>
            <person name="Monica P."/>
            <person name="Olivier J."/>
            <person name="Enrico T."/>
            <person name="Nicola S."/>
        </authorList>
    </citation>
    <scope>NUCLEOTIDE SEQUENCE [LARGE SCALE GENOMIC DNA]</scope>
    <source>
        <strain evidence="5 6">DSM 44339</strain>
    </source>
</reference>
<evidence type="ECO:0000256" key="2">
    <source>
        <dbReference type="SAM" id="Phobius"/>
    </source>
</evidence>
<evidence type="ECO:0000259" key="3">
    <source>
        <dbReference type="PROSITE" id="PS50234"/>
    </source>
</evidence>
<dbReference type="Proteomes" id="UP000467201">
    <property type="component" value="Chromosome"/>
</dbReference>
<proteinExistence type="predicted"/>
<feature type="compositionally biased region" description="Acidic residues" evidence="1">
    <location>
        <begin position="8"/>
        <end position="24"/>
    </location>
</feature>
<evidence type="ECO:0000256" key="1">
    <source>
        <dbReference type="SAM" id="MobiDB-lite"/>
    </source>
</evidence>
<gene>
    <name evidence="5" type="ORF">AWC01_18600</name>
    <name evidence="4" type="ORF">MDOR_20790</name>
</gene>
<protein>
    <recommendedName>
        <fullName evidence="3">VWFA domain-containing protein</fullName>
    </recommendedName>
</protein>
<dbReference type="OrthoDB" id="5171781at2"/>
<dbReference type="STRING" id="126673.AWC01_18600"/>
<dbReference type="PROSITE" id="PS50234">
    <property type="entry name" value="VWFA"/>
    <property type="match status" value="1"/>
</dbReference>
<dbReference type="RefSeq" id="WP_085192859.1">
    <property type="nucleotide sequence ID" value="NZ_AP022605.1"/>
</dbReference>
<keyword evidence="2" id="KW-1133">Transmembrane helix</keyword>
<dbReference type="KEGG" id="mdr:MDOR_20790"/>
<keyword evidence="6" id="KW-1185">Reference proteome</keyword>
<organism evidence="5 6">
    <name type="scientific">Mycolicibacterium doricum</name>
    <dbReference type="NCBI Taxonomy" id="126673"/>
    <lineage>
        <taxon>Bacteria</taxon>
        <taxon>Bacillati</taxon>
        <taxon>Actinomycetota</taxon>
        <taxon>Actinomycetes</taxon>
        <taxon>Mycobacteriales</taxon>
        <taxon>Mycobacteriaceae</taxon>
        <taxon>Mycolicibacterium</taxon>
    </lineage>
</organism>
<feature type="compositionally biased region" description="Acidic residues" evidence="1">
    <location>
        <begin position="72"/>
        <end position="85"/>
    </location>
</feature>
<feature type="transmembrane region" description="Helical" evidence="2">
    <location>
        <begin position="132"/>
        <end position="156"/>
    </location>
</feature>
<evidence type="ECO:0000313" key="4">
    <source>
        <dbReference type="EMBL" id="BBZ07910.1"/>
    </source>
</evidence>
<dbReference type="InterPro" id="IPR036465">
    <property type="entry name" value="vWFA_dom_sf"/>
</dbReference>
<feature type="region of interest" description="Disordered" evidence="1">
    <location>
        <begin position="1"/>
        <end position="119"/>
    </location>
</feature>
<evidence type="ECO:0000313" key="6">
    <source>
        <dbReference type="Proteomes" id="UP000193564"/>
    </source>
</evidence>
<evidence type="ECO:0000313" key="7">
    <source>
        <dbReference type="Proteomes" id="UP000467201"/>
    </source>
</evidence>
<dbReference type="EMBL" id="LQOS01000072">
    <property type="protein sequence ID" value="ORV35642.1"/>
    <property type="molecule type" value="Genomic_DNA"/>
</dbReference>